<dbReference type="InterPro" id="IPR036424">
    <property type="entry name" value="UPP_synth-like_sf"/>
</dbReference>
<feature type="binding site" evidence="2">
    <location>
        <begin position="208"/>
        <end position="210"/>
    </location>
    <ligand>
        <name>substrate</name>
    </ligand>
</feature>
<comment type="subunit">
    <text evidence="2">Homodimer.</text>
</comment>
<feature type="binding site" evidence="2">
    <location>
        <position position="83"/>
    </location>
    <ligand>
        <name>substrate</name>
    </ligand>
</feature>
<proteinExistence type="inferred from homology"/>
<name>A0ABY7PUU5_9BACT</name>
<protein>
    <recommendedName>
        <fullName evidence="2">Isoprenyl transferase</fullName>
        <ecNumber evidence="2">2.5.1.-</ecNumber>
    </recommendedName>
</protein>
<keyword evidence="1 2" id="KW-0808">Transferase</keyword>
<keyword evidence="4" id="KW-1185">Reference proteome</keyword>
<feature type="binding site" evidence="2">
    <location>
        <begin position="35"/>
        <end position="38"/>
    </location>
    <ligand>
        <name>substrate</name>
    </ligand>
</feature>
<dbReference type="NCBIfam" id="NF011405">
    <property type="entry name" value="PRK14830.1"/>
    <property type="match status" value="1"/>
</dbReference>
<feature type="binding site" evidence="2">
    <location>
        <position position="51"/>
    </location>
    <ligand>
        <name>substrate</name>
    </ligand>
</feature>
<dbReference type="InterPro" id="IPR018520">
    <property type="entry name" value="UPP_synth-like_CS"/>
</dbReference>
<gene>
    <name evidence="3" type="ORF">O9Z63_19485</name>
</gene>
<evidence type="ECO:0000256" key="2">
    <source>
        <dbReference type="HAMAP-Rule" id="MF_01139"/>
    </source>
</evidence>
<organism evidence="3 4">
    <name type="scientific">Hymenobacter yonginensis</name>
    <dbReference type="NCBI Taxonomy" id="748197"/>
    <lineage>
        <taxon>Bacteria</taxon>
        <taxon>Pseudomonadati</taxon>
        <taxon>Bacteroidota</taxon>
        <taxon>Cytophagia</taxon>
        <taxon>Cytophagales</taxon>
        <taxon>Hymenobacteraceae</taxon>
        <taxon>Hymenobacter</taxon>
    </lineage>
</organism>
<reference evidence="3 4" key="1">
    <citation type="journal article" date="2011" name="Int. J. Syst. Evol. Microbiol.">
        <title>Hymenobacter yonginensis sp. nov., isolated from a mesotrophic artificial lake.</title>
        <authorList>
            <person name="Joung Y."/>
            <person name="Cho S.H."/>
            <person name="Kim H."/>
            <person name="Kim S.B."/>
            <person name="Joh K."/>
        </authorList>
    </citation>
    <scope>NUCLEOTIDE SEQUENCE [LARGE SCALE GENOMIC DNA]</scope>
    <source>
        <strain evidence="3 4">KCTC 22745</strain>
    </source>
</reference>
<sequence length="261" mass="29421">MYVPCSLFTQKAAMAVRSEIDPQNIPAHVAVIMDGNGRWAKQKGGLRIFGHQSAITAVRDTVEGAAEMGVRFLTLYAFSTENWSRPAYEVTALMQLLVHTIRQETPTLLKNSIRLQAIGQIENLPASCQRELAEAIEITKAGTRMTLVLALSYSGRWDLTQAAKRMATDVAAGKLRAEDVQENTITQYLATAGIPDPELLIRTSGEQRISNFLLWQLAYTELYITDLLWPDFRRTHFEEAVRAYQRRERRFGKTSEQLTVS</sequence>
<dbReference type="Pfam" id="PF01255">
    <property type="entry name" value="Prenyltransf"/>
    <property type="match status" value="1"/>
</dbReference>
<feature type="binding site" evidence="2">
    <location>
        <position position="85"/>
    </location>
    <ligand>
        <name>substrate</name>
    </ligand>
</feature>
<feature type="binding site" evidence="2">
    <location>
        <position position="47"/>
    </location>
    <ligand>
        <name>substrate</name>
    </ligand>
</feature>
<comment type="function">
    <text evidence="2">Catalyzes the condensation of isopentenyl diphosphate (IPP) with allylic pyrophosphates generating different type of terpenoids.</text>
</comment>
<dbReference type="EC" id="2.5.1.-" evidence="2"/>
<comment type="cofactor">
    <cofactor evidence="2">
        <name>Mg(2+)</name>
        <dbReference type="ChEBI" id="CHEBI:18420"/>
    </cofactor>
    <text evidence="2">Binds 2 magnesium ions per subunit.</text>
</comment>
<dbReference type="HAMAP" id="MF_01139">
    <property type="entry name" value="ISPT"/>
    <property type="match status" value="1"/>
</dbReference>
<feature type="binding site" evidence="2">
    <location>
        <position position="39"/>
    </location>
    <ligand>
        <name>substrate</name>
    </ligand>
</feature>
<dbReference type="Gene3D" id="3.40.1180.10">
    <property type="entry name" value="Decaprenyl diphosphate synthase-like"/>
    <property type="match status" value="1"/>
</dbReference>
<keyword evidence="2" id="KW-0479">Metal-binding</keyword>
<dbReference type="SUPFAM" id="SSF64005">
    <property type="entry name" value="Undecaprenyl diphosphate synthase"/>
    <property type="match status" value="1"/>
</dbReference>
<comment type="similarity">
    <text evidence="2">Belongs to the UPP synthase family.</text>
</comment>
<feature type="binding site" evidence="2">
    <location>
        <position position="221"/>
    </location>
    <ligand>
        <name>Mg(2+)</name>
        <dbReference type="ChEBI" id="CHEBI:18420"/>
    </ligand>
</feature>
<keyword evidence="2" id="KW-0460">Magnesium</keyword>
<feature type="binding site" evidence="2">
    <location>
        <begin position="79"/>
        <end position="81"/>
    </location>
    <ligand>
        <name>substrate</name>
    </ligand>
</feature>
<dbReference type="PROSITE" id="PS01066">
    <property type="entry name" value="UPP_SYNTHASE"/>
    <property type="match status" value="1"/>
</dbReference>
<evidence type="ECO:0000313" key="3">
    <source>
        <dbReference type="EMBL" id="WBO86670.1"/>
    </source>
</evidence>
<feature type="binding site" evidence="2">
    <location>
        <position position="34"/>
    </location>
    <ligand>
        <name>Mg(2+)</name>
        <dbReference type="ChEBI" id="CHEBI:18420"/>
    </ligand>
</feature>
<feature type="active site" evidence="2">
    <location>
        <position position="34"/>
    </location>
</feature>
<dbReference type="PANTHER" id="PTHR10291:SF0">
    <property type="entry name" value="DEHYDRODOLICHYL DIPHOSPHATE SYNTHASE 2"/>
    <property type="match status" value="1"/>
</dbReference>
<dbReference type="CDD" id="cd00475">
    <property type="entry name" value="Cis_IPPS"/>
    <property type="match status" value="1"/>
</dbReference>
<dbReference type="GO" id="GO:0016740">
    <property type="term" value="F:transferase activity"/>
    <property type="evidence" value="ECO:0007669"/>
    <property type="project" value="UniProtKB-KW"/>
</dbReference>
<dbReference type="Proteomes" id="UP001211872">
    <property type="component" value="Chromosome"/>
</dbReference>
<evidence type="ECO:0000313" key="4">
    <source>
        <dbReference type="Proteomes" id="UP001211872"/>
    </source>
</evidence>
<evidence type="ECO:0000256" key="1">
    <source>
        <dbReference type="ARBA" id="ARBA00022679"/>
    </source>
</evidence>
<accession>A0ABY7PUU5</accession>
<feature type="binding site" evidence="2">
    <location>
        <position position="202"/>
    </location>
    <ligand>
        <name>substrate</name>
    </ligand>
</feature>
<dbReference type="NCBIfam" id="TIGR00055">
    <property type="entry name" value="uppS"/>
    <property type="match status" value="1"/>
</dbReference>
<dbReference type="InterPro" id="IPR001441">
    <property type="entry name" value="UPP_synth-like"/>
</dbReference>
<dbReference type="PANTHER" id="PTHR10291">
    <property type="entry name" value="DEHYDRODOLICHYL DIPHOSPHATE SYNTHASE FAMILY MEMBER"/>
    <property type="match status" value="1"/>
</dbReference>
<feature type="active site" description="Proton acceptor" evidence="2">
    <location>
        <position position="82"/>
    </location>
</feature>
<dbReference type="EMBL" id="CP115396">
    <property type="protein sequence ID" value="WBO86670.1"/>
    <property type="molecule type" value="Genomic_DNA"/>
</dbReference>